<sequence length="49" mass="5761">MGFTENNYENAVMELFRDSLGYSSFYGPDVERDYRDSLFRDVLDVALEN</sequence>
<dbReference type="AlphaFoldDB" id="A0A380K0B7"/>
<protein>
    <submittedName>
        <fullName evidence="1">Uncharacterized protein</fullName>
    </submittedName>
</protein>
<dbReference type="Proteomes" id="UP000254924">
    <property type="component" value="Unassembled WGS sequence"/>
</dbReference>
<organism evidence="1 2">
    <name type="scientific">Streptococcus hyointestinalis</name>
    <dbReference type="NCBI Taxonomy" id="1337"/>
    <lineage>
        <taxon>Bacteria</taxon>
        <taxon>Bacillati</taxon>
        <taxon>Bacillota</taxon>
        <taxon>Bacilli</taxon>
        <taxon>Lactobacillales</taxon>
        <taxon>Streptococcaceae</taxon>
        <taxon>Streptococcus</taxon>
    </lineage>
</organism>
<gene>
    <name evidence="1" type="ORF">NCTC12224_00278</name>
</gene>
<name>A0A380K0B7_9STRE</name>
<proteinExistence type="predicted"/>
<dbReference type="EMBL" id="UHFN01000006">
    <property type="protein sequence ID" value="SUN58249.1"/>
    <property type="molecule type" value="Genomic_DNA"/>
</dbReference>
<accession>A0A380K0B7</accession>
<keyword evidence="2" id="KW-1185">Reference proteome</keyword>
<reference evidence="1 2" key="1">
    <citation type="submission" date="2018-06" db="EMBL/GenBank/DDBJ databases">
        <authorList>
            <consortium name="Pathogen Informatics"/>
            <person name="Doyle S."/>
        </authorList>
    </citation>
    <scope>NUCLEOTIDE SEQUENCE [LARGE SCALE GENOMIC DNA]</scope>
    <source>
        <strain evidence="1 2">NCTC12224</strain>
    </source>
</reference>
<evidence type="ECO:0000313" key="2">
    <source>
        <dbReference type="Proteomes" id="UP000254924"/>
    </source>
</evidence>
<evidence type="ECO:0000313" key="1">
    <source>
        <dbReference type="EMBL" id="SUN58249.1"/>
    </source>
</evidence>